<feature type="domain" description="RNase H type-1" evidence="1">
    <location>
        <begin position="3"/>
        <end position="50"/>
    </location>
</feature>
<protein>
    <recommendedName>
        <fullName evidence="1">RNase H type-1 domain-containing protein</fullName>
    </recommendedName>
</protein>
<name>A0A8X8BCT0_BRACI</name>
<dbReference type="Proteomes" id="UP000886595">
    <property type="component" value="Unassembled WGS sequence"/>
</dbReference>
<evidence type="ECO:0000259" key="1">
    <source>
        <dbReference type="Pfam" id="PF13456"/>
    </source>
</evidence>
<dbReference type="GO" id="GO:0003676">
    <property type="term" value="F:nucleic acid binding"/>
    <property type="evidence" value="ECO:0007669"/>
    <property type="project" value="InterPro"/>
</dbReference>
<dbReference type="EMBL" id="JAAMPC010000001">
    <property type="protein sequence ID" value="KAG2329232.1"/>
    <property type="molecule type" value="Genomic_DNA"/>
</dbReference>
<accession>A0A8X8BCT0</accession>
<sequence length="60" mass="6765">MEETISPTSSVLQAEAMVIFLAVQQMVKLSYKSIVFLGDCTQLLKSLKKLIRKTVKVCFQ</sequence>
<dbReference type="AlphaFoldDB" id="A0A8X8BCT0"/>
<keyword evidence="3" id="KW-1185">Reference proteome</keyword>
<dbReference type="OrthoDB" id="1113032at2759"/>
<comment type="caution">
    <text evidence="2">The sequence shown here is derived from an EMBL/GenBank/DDBJ whole genome shotgun (WGS) entry which is preliminary data.</text>
</comment>
<dbReference type="GO" id="GO:0004523">
    <property type="term" value="F:RNA-DNA hybrid ribonuclease activity"/>
    <property type="evidence" value="ECO:0007669"/>
    <property type="project" value="InterPro"/>
</dbReference>
<reference evidence="2 3" key="1">
    <citation type="submission" date="2020-02" db="EMBL/GenBank/DDBJ databases">
        <authorList>
            <person name="Ma Q."/>
            <person name="Huang Y."/>
            <person name="Song X."/>
            <person name="Pei D."/>
        </authorList>
    </citation>
    <scope>NUCLEOTIDE SEQUENCE [LARGE SCALE GENOMIC DNA]</scope>
    <source>
        <strain evidence="2">Sxm20200214</strain>
        <tissue evidence="2">Leaf</tissue>
    </source>
</reference>
<proteinExistence type="predicted"/>
<gene>
    <name evidence="2" type="ORF">Bca52824_000412</name>
</gene>
<dbReference type="InterPro" id="IPR002156">
    <property type="entry name" value="RNaseH_domain"/>
</dbReference>
<dbReference type="Pfam" id="PF13456">
    <property type="entry name" value="RVT_3"/>
    <property type="match status" value="1"/>
</dbReference>
<organism evidence="2 3">
    <name type="scientific">Brassica carinata</name>
    <name type="common">Ethiopian mustard</name>
    <name type="synonym">Abyssinian cabbage</name>
    <dbReference type="NCBI Taxonomy" id="52824"/>
    <lineage>
        <taxon>Eukaryota</taxon>
        <taxon>Viridiplantae</taxon>
        <taxon>Streptophyta</taxon>
        <taxon>Embryophyta</taxon>
        <taxon>Tracheophyta</taxon>
        <taxon>Spermatophyta</taxon>
        <taxon>Magnoliopsida</taxon>
        <taxon>eudicotyledons</taxon>
        <taxon>Gunneridae</taxon>
        <taxon>Pentapetalae</taxon>
        <taxon>rosids</taxon>
        <taxon>malvids</taxon>
        <taxon>Brassicales</taxon>
        <taxon>Brassicaceae</taxon>
        <taxon>Brassiceae</taxon>
        <taxon>Brassica</taxon>
    </lineage>
</organism>
<evidence type="ECO:0000313" key="2">
    <source>
        <dbReference type="EMBL" id="KAG2329232.1"/>
    </source>
</evidence>
<evidence type="ECO:0000313" key="3">
    <source>
        <dbReference type="Proteomes" id="UP000886595"/>
    </source>
</evidence>